<dbReference type="InterPro" id="IPR029044">
    <property type="entry name" value="Nucleotide-diphossugar_trans"/>
</dbReference>
<accession>A0ABX1M3H0</accession>
<dbReference type="SUPFAM" id="SSF53448">
    <property type="entry name" value="Nucleotide-diphospho-sugar transferases"/>
    <property type="match status" value="1"/>
</dbReference>
<reference evidence="1 2" key="1">
    <citation type="submission" date="2018-06" db="EMBL/GenBank/DDBJ databases">
        <title>Comparative genomics of Brasilonema spp. strains.</title>
        <authorList>
            <person name="Alvarenga D.O."/>
            <person name="Fiore M.F."/>
            <person name="Varani A.M."/>
        </authorList>
    </citation>
    <scope>NUCLEOTIDE SEQUENCE [LARGE SCALE GENOMIC DNA]</scope>
    <source>
        <strain evidence="1 2">UFV-OR1</strain>
    </source>
</reference>
<keyword evidence="2" id="KW-1185">Reference proteome</keyword>
<name>A0ABX1M3H0_9CYAN</name>
<evidence type="ECO:0000313" key="2">
    <source>
        <dbReference type="Proteomes" id="UP000762253"/>
    </source>
</evidence>
<dbReference type="Proteomes" id="UP000762253">
    <property type="component" value="Unassembled WGS sequence"/>
</dbReference>
<sequence length="311" mass="37335">MHNFQLKTPVAFLIFKRTESTERVFEAIRQAKPPKLLVIADGPRTDRPGEADKCAATRAIIDRVDWDCEVLKNYSDVNMGMKKREASGFDWVFETVEEAIILEDDTLPHPTFFRYCEELLDYYRDDERVMLISGNNFQFGRKRTEYSYYFSRYPNTWGWASWRRAWQHYDIEMKFWPKIRDDEWLKFILREPKTVKFWFKKFQETYKEKISTWDYQWILTCWVNNGFSIVPDVNLVTNLGFGSEATNTKDSTSPLSNIPTQEMCFPLQHPPFLIRHPQADDFTQKTHYQYQPNILWRAFNKSRKIINKMMK</sequence>
<comment type="caution">
    <text evidence="1">The sequence shown here is derived from an EMBL/GenBank/DDBJ whole genome shotgun (WGS) entry which is preliminary data.</text>
</comment>
<organism evidence="1 2">
    <name type="scientific">Brasilonema octagenarum UFV-OR1</name>
    <dbReference type="NCBI Taxonomy" id="417115"/>
    <lineage>
        <taxon>Bacteria</taxon>
        <taxon>Bacillati</taxon>
        <taxon>Cyanobacteriota</taxon>
        <taxon>Cyanophyceae</taxon>
        <taxon>Nostocales</taxon>
        <taxon>Scytonemataceae</taxon>
        <taxon>Brasilonema</taxon>
        <taxon>Octagenarum group</taxon>
    </lineage>
</organism>
<dbReference type="Gene3D" id="3.90.550.10">
    <property type="entry name" value="Spore Coat Polysaccharide Biosynthesis Protein SpsA, Chain A"/>
    <property type="match status" value="1"/>
</dbReference>
<dbReference type="EMBL" id="QMEC01000029">
    <property type="protein sequence ID" value="NMF63049.1"/>
    <property type="molecule type" value="Genomic_DNA"/>
</dbReference>
<evidence type="ECO:0000313" key="1">
    <source>
        <dbReference type="EMBL" id="NMF63049.1"/>
    </source>
</evidence>
<proteinExistence type="predicted"/>
<gene>
    <name evidence="1" type="ORF">DP115_09760</name>
</gene>
<dbReference type="RefSeq" id="WP_169264649.1">
    <property type="nucleotide sequence ID" value="NZ_QMEC01000029.1"/>
</dbReference>
<protein>
    <submittedName>
        <fullName evidence="1">Glycosyltransferase family 2 protein</fullName>
    </submittedName>
</protein>